<comment type="caution">
    <text evidence="1">The sequence shown here is derived from an EMBL/GenBank/DDBJ whole genome shotgun (WGS) entry which is preliminary data.</text>
</comment>
<protein>
    <submittedName>
        <fullName evidence="1">Uncharacterized protein</fullName>
    </submittedName>
</protein>
<evidence type="ECO:0000313" key="2">
    <source>
        <dbReference type="Proteomes" id="UP000004713"/>
    </source>
</evidence>
<evidence type="ECO:0000313" key="1">
    <source>
        <dbReference type="EMBL" id="EDS15010.1"/>
    </source>
</evidence>
<dbReference type="Proteomes" id="UP000004713">
    <property type="component" value="Unassembled WGS sequence"/>
</dbReference>
<proteinExistence type="predicted"/>
<reference evidence="1 2" key="1">
    <citation type="submission" date="2007-11" db="EMBL/GenBank/DDBJ databases">
        <title>Draft genome sequence of Bacteroides stercoris(ATCC 43183).</title>
        <authorList>
            <person name="Sudarsanam P."/>
            <person name="Ley R."/>
            <person name="Guruge J."/>
            <person name="Turnbaugh P.J."/>
            <person name="Mahowald M."/>
            <person name="Liep D."/>
            <person name="Gordon J."/>
        </authorList>
    </citation>
    <scope>NUCLEOTIDE SEQUENCE [LARGE SCALE GENOMIC DNA]</scope>
    <source>
        <strain evidence="1 2">ATCC 43183</strain>
    </source>
</reference>
<dbReference type="EMBL" id="ABFZ02000019">
    <property type="protein sequence ID" value="EDS15010.1"/>
    <property type="molecule type" value="Genomic_DNA"/>
</dbReference>
<name>B0NQ60_BACSE</name>
<sequence>MALSQAAFGQSAFAQSAFGQTAESAWQQAFAESHTCSVCAAQQESAPAALASAAFLLPHDVTAKENATATAANKTLVFILQFALNIN</sequence>
<reference evidence="1 2" key="2">
    <citation type="submission" date="2007-11" db="EMBL/GenBank/DDBJ databases">
        <authorList>
            <person name="Fulton L."/>
            <person name="Clifton S."/>
            <person name="Fulton B."/>
            <person name="Xu J."/>
            <person name="Minx P."/>
            <person name="Pepin K.H."/>
            <person name="Johnson M."/>
            <person name="Thiruvilangam P."/>
            <person name="Bhonagiri V."/>
            <person name="Nash W.E."/>
            <person name="Mardis E.R."/>
            <person name="Wilson R.K."/>
        </authorList>
    </citation>
    <scope>NUCLEOTIDE SEQUENCE [LARGE SCALE GENOMIC DNA]</scope>
    <source>
        <strain evidence="1 2">ATCC 43183</strain>
    </source>
</reference>
<accession>B0NQ60</accession>
<organism evidence="1 2">
    <name type="scientific">Bacteroides stercoris ATCC 43183</name>
    <dbReference type="NCBI Taxonomy" id="449673"/>
    <lineage>
        <taxon>Bacteria</taxon>
        <taxon>Pseudomonadati</taxon>
        <taxon>Bacteroidota</taxon>
        <taxon>Bacteroidia</taxon>
        <taxon>Bacteroidales</taxon>
        <taxon>Bacteroidaceae</taxon>
        <taxon>Bacteroides</taxon>
    </lineage>
</organism>
<gene>
    <name evidence="1" type="ORF">BACSTE_01507</name>
</gene>
<dbReference type="HOGENOM" id="CLU_2476937_0_0_10"/>
<dbReference type="AlphaFoldDB" id="B0NQ60"/>